<dbReference type="CDD" id="cd03244">
    <property type="entry name" value="ABCC_MRP_domain2"/>
    <property type="match status" value="1"/>
</dbReference>
<accession>A0ABD2NUY0</accession>
<evidence type="ECO:0000259" key="11">
    <source>
        <dbReference type="PROSITE" id="PS50929"/>
    </source>
</evidence>
<evidence type="ECO:0000256" key="3">
    <source>
        <dbReference type="ARBA" id="ARBA00022692"/>
    </source>
</evidence>
<evidence type="ECO:0000313" key="13">
    <source>
        <dbReference type="Proteomes" id="UP001516400"/>
    </source>
</evidence>
<dbReference type="Proteomes" id="UP001516400">
    <property type="component" value="Unassembled WGS sequence"/>
</dbReference>
<feature type="domain" description="ABC transporter" evidence="10">
    <location>
        <begin position="293"/>
        <end position="512"/>
    </location>
</feature>
<evidence type="ECO:0000256" key="7">
    <source>
        <dbReference type="ARBA" id="ARBA00022989"/>
    </source>
</evidence>
<dbReference type="InterPro" id="IPR044726">
    <property type="entry name" value="ABCC_6TM_D2"/>
</dbReference>
<keyword evidence="4" id="KW-0677">Repeat</keyword>
<feature type="transmembrane region" description="Helical" evidence="9">
    <location>
        <begin position="565"/>
        <end position="584"/>
    </location>
</feature>
<evidence type="ECO:0000256" key="1">
    <source>
        <dbReference type="ARBA" id="ARBA00004141"/>
    </source>
</evidence>
<dbReference type="Gene3D" id="1.20.1560.10">
    <property type="entry name" value="ABC transporter type 1, transmembrane domain"/>
    <property type="match status" value="2"/>
</dbReference>
<dbReference type="CDD" id="cd03250">
    <property type="entry name" value="ABCC_MRP_domain1"/>
    <property type="match status" value="1"/>
</dbReference>
<feature type="transmembrane region" description="Helical" evidence="9">
    <location>
        <begin position="119"/>
        <end position="142"/>
    </location>
</feature>
<keyword evidence="2" id="KW-0813">Transport</keyword>
<feature type="transmembrane region" description="Helical" evidence="9">
    <location>
        <begin position="94"/>
        <end position="113"/>
    </location>
</feature>
<evidence type="ECO:0000256" key="8">
    <source>
        <dbReference type="ARBA" id="ARBA00023136"/>
    </source>
</evidence>
<dbReference type="InterPro" id="IPR036640">
    <property type="entry name" value="ABC1_TM_sf"/>
</dbReference>
<feature type="domain" description="ABC transporter" evidence="10">
    <location>
        <begin position="900"/>
        <end position="1127"/>
    </location>
</feature>
<dbReference type="InterPro" id="IPR050173">
    <property type="entry name" value="ABC_transporter_C-like"/>
</dbReference>
<dbReference type="Pfam" id="PF00664">
    <property type="entry name" value="ABC_membrane"/>
    <property type="match status" value="2"/>
</dbReference>
<keyword evidence="6" id="KW-0067">ATP-binding</keyword>
<keyword evidence="7 9" id="KW-1133">Transmembrane helix</keyword>
<dbReference type="CDD" id="cd18579">
    <property type="entry name" value="ABC_6TM_ABCC_D1"/>
    <property type="match status" value="1"/>
</dbReference>
<comment type="caution">
    <text evidence="12">The sequence shown here is derived from an EMBL/GenBank/DDBJ whole genome shotgun (WGS) entry which is preliminary data.</text>
</comment>
<feature type="transmembrane region" description="Helical" evidence="9">
    <location>
        <begin position="714"/>
        <end position="742"/>
    </location>
</feature>
<dbReference type="InterPro" id="IPR003593">
    <property type="entry name" value="AAA+_ATPase"/>
</dbReference>
<dbReference type="SMART" id="SM00382">
    <property type="entry name" value="AAA"/>
    <property type="match status" value="2"/>
</dbReference>
<dbReference type="PANTHER" id="PTHR24223:SF448">
    <property type="entry name" value="FI20146P1-RELATED"/>
    <property type="match status" value="1"/>
</dbReference>
<dbReference type="InterPro" id="IPR003439">
    <property type="entry name" value="ABC_transporter-like_ATP-bd"/>
</dbReference>
<dbReference type="FunFam" id="3.40.50.300:FF:000163">
    <property type="entry name" value="Multidrug resistance-associated protein member 4"/>
    <property type="match status" value="1"/>
</dbReference>
<evidence type="ECO:0000256" key="2">
    <source>
        <dbReference type="ARBA" id="ARBA00022448"/>
    </source>
</evidence>
<keyword evidence="5" id="KW-0547">Nucleotide-binding</keyword>
<dbReference type="InterPro" id="IPR017871">
    <property type="entry name" value="ABC_transporter-like_CS"/>
</dbReference>
<gene>
    <name evidence="12" type="ORF">HHI36_005416</name>
</gene>
<dbReference type="Gene3D" id="3.40.50.300">
    <property type="entry name" value="P-loop containing nucleotide triphosphate hydrolases"/>
    <property type="match status" value="2"/>
</dbReference>
<comment type="subcellular location">
    <subcellularLocation>
        <location evidence="1">Membrane</location>
        <topology evidence="1">Multi-pass membrane protein</topology>
    </subcellularLocation>
</comment>
<feature type="transmembrane region" description="Helical" evidence="9">
    <location>
        <begin position="622"/>
        <end position="645"/>
    </location>
</feature>
<dbReference type="SUPFAM" id="SSF52540">
    <property type="entry name" value="P-loop containing nucleoside triphosphate hydrolases"/>
    <property type="match status" value="2"/>
</dbReference>
<name>A0ABD2NUY0_9CUCU</name>
<feature type="transmembrane region" description="Helical" evidence="9">
    <location>
        <begin position="17"/>
        <end position="34"/>
    </location>
</feature>
<reference evidence="12 13" key="1">
    <citation type="journal article" date="2021" name="BMC Biol.">
        <title>Horizontally acquired antibacterial genes associated with adaptive radiation of ladybird beetles.</title>
        <authorList>
            <person name="Li H.S."/>
            <person name="Tang X.F."/>
            <person name="Huang Y.H."/>
            <person name="Xu Z.Y."/>
            <person name="Chen M.L."/>
            <person name="Du X.Y."/>
            <person name="Qiu B.Y."/>
            <person name="Chen P.T."/>
            <person name="Zhang W."/>
            <person name="Slipinski A."/>
            <person name="Escalona H.E."/>
            <person name="Waterhouse R.M."/>
            <person name="Zwick A."/>
            <person name="Pang H."/>
        </authorList>
    </citation>
    <scope>NUCLEOTIDE SEQUENCE [LARGE SCALE GENOMIC DNA]</scope>
    <source>
        <strain evidence="12">SYSU2018</strain>
    </source>
</reference>
<dbReference type="FunFam" id="1.20.1560.10:FF:000013">
    <property type="entry name" value="ABC transporter C family member 2"/>
    <property type="match status" value="1"/>
</dbReference>
<keyword evidence="8 9" id="KW-0472">Membrane</keyword>
<evidence type="ECO:0000256" key="4">
    <source>
        <dbReference type="ARBA" id="ARBA00022737"/>
    </source>
</evidence>
<dbReference type="InterPro" id="IPR027417">
    <property type="entry name" value="P-loop_NTPase"/>
</dbReference>
<dbReference type="AlphaFoldDB" id="A0ABD2NUY0"/>
<organism evidence="12 13">
    <name type="scientific">Cryptolaemus montrouzieri</name>
    <dbReference type="NCBI Taxonomy" id="559131"/>
    <lineage>
        <taxon>Eukaryota</taxon>
        <taxon>Metazoa</taxon>
        <taxon>Ecdysozoa</taxon>
        <taxon>Arthropoda</taxon>
        <taxon>Hexapoda</taxon>
        <taxon>Insecta</taxon>
        <taxon>Pterygota</taxon>
        <taxon>Neoptera</taxon>
        <taxon>Endopterygota</taxon>
        <taxon>Coleoptera</taxon>
        <taxon>Polyphaga</taxon>
        <taxon>Cucujiformia</taxon>
        <taxon>Coccinelloidea</taxon>
        <taxon>Coccinellidae</taxon>
        <taxon>Scymninae</taxon>
        <taxon>Scymnini</taxon>
        <taxon>Cryptolaemus</taxon>
    </lineage>
</organism>
<evidence type="ECO:0000313" key="12">
    <source>
        <dbReference type="EMBL" id="KAL3282222.1"/>
    </source>
</evidence>
<dbReference type="PROSITE" id="PS00211">
    <property type="entry name" value="ABC_TRANSPORTER_1"/>
    <property type="match status" value="2"/>
</dbReference>
<dbReference type="PANTHER" id="PTHR24223">
    <property type="entry name" value="ATP-BINDING CASSETTE SUB-FAMILY C"/>
    <property type="match status" value="1"/>
</dbReference>
<sequence>MVQYFVPGQTAISRDEAYFYAIFVVSIMILMSFYEVHINLAKSILALEIRMAFSSLVYRKALKLHPSVLAEMSTGKIVTLITKDLHAVDMAIHFANDLWVEMLIATFIGYLIYQKVGLAVLVILVSFIVIFPIQGSIGFGVFKVRKLANKKSDERIQQTQEVLSVIRIIKMYTWELFFANKVNEARKKEIGNIQKLLILKQAAIFVGEMLGRLGYNMILVVYLLLGNTLTPEVVYYVATSYQKLRFILTYLITLSLTEIAELLACFNRIEHLFNAEEYQPSRQYKQSFMMTRVLMRNACVKIREEEILSDVNMNLESGLNVIMGPVGSGKSILVKALLHEYKLASGNIFINGDVSYASQQPWLFPSTVRQNILFGSDYNEERYKRVVEVCALKLDFKLFPNGDATVVVESGANLSKGQQARINLARALYRESDIYILDDCFSALDVNVQNFIFKNCVLDFLGNKLVILVTHNTSFLEKSDHVIILSDGKMTYSGKYDEVTIKNFINEQNITEIVEEKIEPESNTQIQLSNGKTVGKEDTKVLKTGNIYSEEMKEGRIGMEVYKRYIAFGGWFLFIFLLILHVTVESLNASTEKLVSKWVNEQKTNSTYSSQAEKDETRRQNIVTVTILTGLAGAAVFAKLVRAIVHYVFSMKISKNIHTVLIQRVVNATVCFFDRNLIGNILNRFSRDLGQVDEVLPHVVSEVIRMAFMTVTTVGLVISVNMVFLYFSIILFIVMIFSAMFFTPSARSLRRLEAVSRSPMVGHLNSTIEGLISVRAFRKQEALKIEYDEHQNFNISTQLIGLVSWKLLHLYSHLLCSFFVTSILVTFLAFKSEFSAGDVGLSLTTAVALGMQLQWGVRNLIQLESTMTCVERVLEYIDEPQEDKNGNNVKDWPSKGSIAFEKVDLTYPLNSEPVLKNINLQIIPNEKVGVVGRTGAGKSSIIVALYRFYNVNGDISIDETNIADVPLDVLRQGISIIPQEPVIFSGTIRSNIDPTNKYTDQEIWDSLETVHLKGTVTNLETEIDPKTCGFSLGEKQLISIARAVIRKNKIVVLDEATANMDKETEKEINTKIKEIFKDCTLLIIAHRMETILDCDKVIVMDQGEVIEYDSPLVLAKNEDSKFYGIIKRTGALKAYLERTS</sequence>
<dbReference type="PROSITE" id="PS50893">
    <property type="entry name" value="ABC_TRANSPORTER_2"/>
    <property type="match status" value="2"/>
</dbReference>
<keyword evidence="3 9" id="KW-0812">Transmembrane</keyword>
<dbReference type="EMBL" id="JABFTP020000144">
    <property type="protein sequence ID" value="KAL3282222.1"/>
    <property type="molecule type" value="Genomic_DNA"/>
</dbReference>
<protein>
    <submittedName>
        <fullName evidence="12">Uncharacterized protein</fullName>
    </submittedName>
</protein>
<feature type="domain" description="ABC transmembrane type-1" evidence="11">
    <location>
        <begin position="627"/>
        <end position="865"/>
    </location>
</feature>
<dbReference type="PROSITE" id="PS50929">
    <property type="entry name" value="ABC_TM1F"/>
    <property type="match status" value="2"/>
</dbReference>
<keyword evidence="13" id="KW-1185">Reference proteome</keyword>
<evidence type="ECO:0000256" key="6">
    <source>
        <dbReference type="ARBA" id="ARBA00022840"/>
    </source>
</evidence>
<dbReference type="InterPro" id="IPR011527">
    <property type="entry name" value="ABC1_TM_dom"/>
</dbReference>
<dbReference type="CDD" id="cd18580">
    <property type="entry name" value="ABC_6TM_ABCC_D2"/>
    <property type="match status" value="1"/>
</dbReference>
<evidence type="ECO:0000259" key="10">
    <source>
        <dbReference type="PROSITE" id="PS50893"/>
    </source>
</evidence>
<dbReference type="Pfam" id="PF00005">
    <property type="entry name" value="ABC_tran"/>
    <property type="match status" value="2"/>
</dbReference>
<proteinExistence type="predicted"/>
<evidence type="ECO:0000256" key="9">
    <source>
        <dbReference type="SAM" id="Phobius"/>
    </source>
</evidence>
<dbReference type="GO" id="GO:0016020">
    <property type="term" value="C:membrane"/>
    <property type="evidence" value="ECO:0007669"/>
    <property type="project" value="UniProtKB-SubCell"/>
</dbReference>
<feature type="domain" description="ABC transmembrane type-1" evidence="11">
    <location>
        <begin position="1"/>
        <end position="235"/>
    </location>
</feature>
<dbReference type="InterPro" id="IPR044746">
    <property type="entry name" value="ABCC_6TM_D1"/>
</dbReference>
<evidence type="ECO:0000256" key="5">
    <source>
        <dbReference type="ARBA" id="ARBA00022741"/>
    </source>
</evidence>
<dbReference type="SUPFAM" id="SSF90123">
    <property type="entry name" value="ABC transporter transmembrane region"/>
    <property type="match status" value="2"/>
</dbReference>
<dbReference type="GO" id="GO:0005524">
    <property type="term" value="F:ATP binding"/>
    <property type="evidence" value="ECO:0007669"/>
    <property type="project" value="UniProtKB-KW"/>
</dbReference>
<dbReference type="FunFam" id="3.40.50.300:FF:000973">
    <property type="entry name" value="Multidrug resistance-associated protein 4"/>
    <property type="match status" value="1"/>
</dbReference>